<name>Q218J6_RHOPB</name>
<proteinExistence type="predicted"/>
<sequence length="87" mass="9617">MIRLGPRSRSVQLQANQSTTLFPHAQKIGSRLDTSGATLQGRVLPLLLMIVPKPVASDKGFQGVRQTHHFELLVCSSMTVLRIVILR</sequence>
<dbReference type="KEGG" id="rpc:RPC_1628"/>
<protein>
    <submittedName>
        <fullName evidence="1">Uncharacterized protein</fullName>
    </submittedName>
</protein>
<evidence type="ECO:0000313" key="1">
    <source>
        <dbReference type="EMBL" id="ABD87190.1"/>
    </source>
</evidence>
<reference evidence="1" key="1">
    <citation type="submission" date="2006-03" db="EMBL/GenBank/DDBJ databases">
        <title>Complete sequence of Rhodopseudomonas palustris BisB18.</title>
        <authorList>
            <consortium name="US DOE Joint Genome Institute"/>
            <person name="Copeland A."/>
            <person name="Lucas S."/>
            <person name="Lapidus A."/>
            <person name="Barry K."/>
            <person name="Detter J.C."/>
            <person name="Glavina del Rio T."/>
            <person name="Hammon N."/>
            <person name="Israni S."/>
            <person name="Dalin E."/>
            <person name="Tice H."/>
            <person name="Pitluck S."/>
            <person name="Chain P."/>
            <person name="Malfatti S."/>
            <person name="Shin M."/>
            <person name="Vergez L."/>
            <person name="Schmutz J."/>
            <person name="Larimer F."/>
            <person name="Land M."/>
            <person name="Hauser L."/>
            <person name="Pelletier D.A."/>
            <person name="Kyrpides N."/>
            <person name="Anderson I."/>
            <person name="Oda Y."/>
            <person name="Harwood C.S."/>
            <person name="Richardson P."/>
        </authorList>
    </citation>
    <scope>NUCLEOTIDE SEQUENCE [LARGE SCALE GENOMIC DNA]</scope>
    <source>
        <strain evidence="1">BisB18</strain>
    </source>
</reference>
<organism evidence="1">
    <name type="scientific">Rhodopseudomonas palustris (strain BisB18)</name>
    <dbReference type="NCBI Taxonomy" id="316056"/>
    <lineage>
        <taxon>Bacteria</taxon>
        <taxon>Pseudomonadati</taxon>
        <taxon>Pseudomonadota</taxon>
        <taxon>Alphaproteobacteria</taxon>
        <taxon>Hyphomicrobiales</taxon>
        <taxon>Nitrobacteraceae</taxon>
        <taxon>Rhodopseudomonas</taxon>
    </lineage>
</organism>
<dbReference type="HOGENOM" id="CLU_2481265_0_0_5"/>
<dbReference type="AlphaFoldDB" id="Q218J6"/>
<gene>
    <name evidence="1" type="ordered locus">RPC_1628</name>
</gene>
<dbReference type="EMBL" id="CP000301">
    <property type="protein sequence ID" value="ABD87190.1"/>
    <property type="molecule type" value="Genomic_DNA"/>
</dbReference>
<accession>Q218J6</accession>